<dbReference type="Pfam" id="PF00385">
    <property type="entry name" value="Chromo"/>
    <property type="match status" value="1"/>
</dbReference>
<feature type="domain" description="Chromo" evidence="1">
    <location>
        <begin position="113"/>
        <end position="177"/>
    </location>
</feature>
<keyword evidence="3" id="KW-1185">Reference proteome</keyword>
<proteinExistence type="predicted"/>
<dbReference type="InterPro" id="IPR056924">
    <property type="entry name" value="SH3_Tf2-1"/>
</dbReference>
<gene>
    <name evidence="2" type="ORF">CFOL_v3_18642</name>
</gene>
<dbReference type="Proteomes" id="UP000187406">
    <property type="component" value="Unassembled WGS sequence"/>
</dbReference>
<dbReference type="InterPro" id="IPR000953">
    <property type="entry name" value="Chromo/chromo_shadow_dom"/>
</dbReference>
<comment type="caution">
    <text evidence="2">The sequence shown here is derived from an EMBL/GenBank/DDBJ whole genome shotgun (WGS) entry which is preliminary data.</text>
</comment>
<reference evidence="3" key="1">
    <citation type="submission" date="2016-04" db="EMBL/GenBank/DDBJ databases">
        <title>Cephalotus genome sequencing.</title>
        <authorList>
            <person name="Fukushima K."/>
            <person name="Hasebe M."/>
            <person name="Fang X."/>
        </authorList>
    </citation>
    <scope>NUCLEOTIDE SEQUENCE [LARGE SCALE GENOMIC DNA]</scope>
    <source>
        <strain evidence="3">cv. St1</strain>
    </source>
</reference>
<protein>
    <submittedName>
        <fullName evidence="2">Chromo domain-containing protein</fullName>
    </submittedName>
</protein>
<evidence type="ECO:0000313" key="3">
    <source>
        <dbReference type="Proteomes" id="UP000187406"/>
    </source>
</evidence>
<dbReference type="AlphaFoldDB" id="A0A1Q3C502"/>
<organism evidence="2 3">
    <name type="scientific">Cephalotus follicularis</name>
    <name type="common">Albany pitcher plant</name>
    <dbReference type="NCBI Taxonomy" id="3775"/>
    <lineage>
        <taxon>Eukaryota</taxon>
        <taxon>Viridiplantae</taxon>
        <taxon>Streptophyta</taxon>
        <taxon>Embryophyta</taxon>
        <taxon>Tracheophyta</taxon>
        <taxon>Spermatophyta</taxon>
        <taxon>Magnoliopsida</taxon>
        <taxon>eudicotyledons</taxon>
        <taxon>Gunneridae</taxon>
        <taxon>Pentapetalae</taxon>
        <taxon>rosids</taxon>
        <taxon>fabids</taxon>
        <taxon>Oxalidales</taxon>
        <taxon>Cephalotaceae</taxon>
        <taxon>Cephalotus</taxon>
    </lineage>
</organism>
<dbReference type="SMART" id="SM00298">
    <property type="entry name" value="CHROMO"/>
    <property type="match status" value="1"/>
</dbReference>
<dbReference type="PROSITE" id="PS50013">
    <property type="entry name" value="CHROMO_2"/>
    <property type="match status" value="1"/>
</dbReference>
<name>A0A1Q3C502_CEPFO</name>
<dbReference type="InterPro" id="IPR023780">
    <property type="entry name" value="Chromo_domain"/>
</dbReference>
<dbReference type="InterPro" id="IPR016197">
    <property type="entry name" value="Chromo-like_dom_sf"/>
</dbReference>
<evidence type="ECO:0000313" key="2">
    <source>
        <dbReference type="EMBL" id="GAV75163.1"/>
    </source>
</evidence>
<dbReference type="OrthoDB" id="1935586at2759"/>
<dbReference type="CDD" id="cd00024">
    <property type="entry name" value="CD_CSD"/>
    <property type="match status" value="1"/>
</dbReference>
<accession>A0A1Q3C502</accession>
<dbReference type="Gene3D" id="2.40.50.40">
    <property type="match status" value="1"/>
</dbReference>
<evidence type="ECO:0000259" key="1">
    <source>
        <dbReference type="PROSITE" id="PS50013"/>
    </source>
</evidence>
<dbReference type="SUPFAM" id="SSF54160">
    <property type="entry name" value="Chromo domain-like"/>
    <property type="match status" value="1"/>
</dbReference>
<dbReference type="Pfam" id="PF24626">
    <property type="entry name" value="SH3_Tf2-1"/>
    <property type="match status" value="1"/>
</dbReference>
<sequence>MSNVDYKLVADVHHKNKEFNVGDHIMVRVRPERYTKHSFKNLHARAIGPFPILRKLGPNGYALDLSNHMNISHVFNVEDLKLYQGTFEPHVSHDGVSAGSTARPPPLPTQPIDQIESILDDQINASTDGGFRRFLIHWKERPQSDDTWVFKNDIRELAPNLLELFYESNSPESSSFQPEEYNTGPSRYLPERWDQSYYRHRFKH</sequence>
<dbReference type="EMBL" id="BDDD01001323">
    <property type="protein sequence ID" value="GAV75163.1"/>
    <property type="molecule type" value="Genomic_DNA"/>
</dbReference>
<dbReference type="InParanoid" id="A0A1Q3C502"/>